<dbReference type="Pfam" id="PF01610">
    <property type="entry name" value="DDE_Tnp_ISL3"/>
    <property type="match status" value="1"/>
</dbReference>
<organism evidence="2 3">
    <name type="scientific">Solitalea canadensis (strain ATCC 29591 / DSM 3403 / JCM 21819 / LMG 8368 / NBRC 15130 / NCIMB 12057 / USAM 9D)</name>
    <name type="common">Flexibacter canadensis</name>
    <dbReference type="NCBI Taxonomy" id="929556"/>
    <lineage>
        <taxon>Bacteria</taxon>
        <taxon>Pseudomonadati</taxon>
        <taxon>Bacteroidota</taxon>
        <taxon>Sphingobacteriia</taxon>
        <taxon>Sphingobacteriales</taxon>
        <taxon>Sphingobacteriaceae</taxon>
        <taxon>Solitalea</taxon>
    </lineage>
</organism>
<dbReference type="STRING" id="929556.Solca_3185"/>
<dbReference type="KEGG" id="scn:Solca_3185"/>
<reference evidence="2" key="1">
    <citation type="submission" date="2012-02" db="EMBL/GenBank/DDBJ databases">
        <title>The complete genome of Solitalea canadensis DSM 3403.</title>
        <authorList>
            <consortium name="US DOE Joint Genome Institute (JGI-PGF)"/>
            <person name="Lucas S."/>
            <person name="Copeland A."/>
            <person name="Lapidus A."/>
            <person name="Glavina del Rio T."/>
            <person name="Dalin E."/>
            <person name="Tice H."/>
            <person name="Bruce D."/>
            <person name="Goodwin L."/>
            <person name="Pitluck S."/>
            <person name="Peters L."/>
            <person name="Ovchinnikova G."/>
            <person name="Lu M."/>
            <person name="Kyrpides N."/>
            <person name="Mavromatis K."/>
            <person name="Ivanova N."/>
            <person name="Brettin T."/>
            <person name="Detter J.C."/>
            <person name="Han C."/>
            <person name="Larimer F."/>
            <person name="Land M."/>
            <person name="Hauser L."/>
            <person name="Markowitz V."/>
            <person name="Cheng J.-F."/>
            <person name="Hugenholtz P."/>
            <person name="Woyke T."/>
            <person name="Wu D."/>
            <person name="Spring S."/>
            <person name="Schroeder M."/>
            <person name="Kopitz M."/>
            <person name="Brambilla E."/>
            <person name="Klenk H.-P."/>
            <person name="Eisen J.A."/>
        </authorList>
    </citation>
    <scope>NUCLEOTIDE SEQUENCE</scope>
    <source>
        <strain evidence="2">DSM 3403</strain>
    </source>
</reference>
<proteinExistence type="predicted"/>
<gene>
    <name evidence="2" type="ordered locus">Solca_3185</name>
</gene>
<dbReference type="AlphaFoldDB" id="H8KWL9"/>
<dbReference type="InterPro" id="IPR002560">
    <property type="entry name" value="Transposase_DDE"/>
</dbReference>
<dbReference type="eggNOG" id="COG3464">
    <property type="taxonomic scope" value="Bacteria"/>
</dbReference>
<accession>H8KWL9</accession>
<dbReference type="PANTHER" id="PTHR33498:SF1">
    <property type="entry name" value="TRANSPOSASE FOR INSERTION SEQUENCE ELEMENT IS1557"/>
    <property type="match status" value="1"/>
</dbReference>
<evidence type="ECO:0000313" key="2">
    <source>
        <dbReference type="EMBL" id="AFD08198.1"/>
    </source>
</evidence>
<feature type="domain" description="Transposase IS204/IS1001/IS1096/IS1165 DDE" evidence="1">
    <location>
        <begin position="169"/>
        <end position="434"/>
    </location>
</feature>
<dbReference type="EMBL" id="CP003349">
    <property type="protein sequence ID" value="AFD08198.1"/>
    <property type="molecule type" value="Genomic_DNA"/>
</dbReference>
<dbReference type="InterPro" id="IPR047951">
    <property type="entry name" value="Transpos_ISL3"/>
</dbReference>
<sequence length="444" mass="51823">MQDFSVAQLILPEGMLDYFLLSDIEQTDEHIYISLTEKNTKPEQYGSEHLESKGFFDPIKVQDFPLRTKTVYLLIKRRKWLNHSTGNIVYRDWELVAKGTRITKEFGAFLKHWLDTQPVSANSVGTYFKVDGKQLEEHYRCHLSHYHSWDQREHAQDWILFEHNVGPCLSIDETALSQGELYTIITNKAAKGRKGALIAMVKGTNSDKVRAVLEKIPVRKRNQVIEVTLDMAASMEKIVRYSFPKASLVTDRFHVQKLAYDAVQEMRIQYRWEAIEQENQEIALSRELGRKYIPDLLENGDTLKQLLARSRYLLFKTRSSWTPSQEHRAELLFKYYPLLEQAYELSMQLGKIFHSTKDKGIAFTRLARWYDQVEKAGFKSFNVVARSIQAHYLTILNYFDNRSTNAAAESFNAKIKAFRSAFRGVKNVSYFLFREQEQKLWSLG</sequence>
<evidence type="ECO:0000313" key="3">
    <source>
        <dbReference type="Proteomes" id="UP000007590"/>
    </source>
</evidence>
<protein>
    <submittedName>
        <fullName evidence="2">Transposase family protein</fullName>
    </submittedName>
</protein>
<keyword evidence="3" id="KW-1185">Reference proteome</keyword>
<dbReference type="HOGENOM" id="CLU_146036_1_0_10"/>
<name>H8KWL9_SOLCM</name>
<dbReference type="Proteomes" id="UP000007590">
    <property type="component" value="Chromosome"/>
</dbReference>
<evidence type="ECO:0000259" key="1">
    <source>
        <dbReference type="Pfam" id="PF01610"/>
    </source>
</evidence>
<dbReference type="PANTHER" id="PTHR33498">
    <property type="entry name" value="TRANSPOSASE FOR INSERTION SEQUENCE ELEMENT IS1557"/>
    <property type="match status" value="1"/>
</dbReference>